<keyword evidence="2 7" id="KW-0238">DNA-binding</keyword>
<evidence type="ECO:0000256" key="3">
    <source>
        <dbReference type="ARBA" id="ARBA00023163"/>
    </source>
</evidence>
<dbReference type="GO" id="GO:0003677">
    <property type="term" value="F:DNA binding"/>
    <property type="evidence" value="ECO:0007669"/>
    <property type="project" value="UniProtKB-KW"/>
</dbReference>
<proteinExistence type="predicted"/>
<evidence type="ECO:0000259" key="6">
    <source>
        <dbReference type="PROSITE" id="PS51078"/>
    </source>
</evidence>
<accession>A0A841JCP1</accession>
<evidence type="ECO:0000259" key="5">
    <source>
        <dbReference type="PROSITE" id="PS51077"/>
    </source>
</evidence>
<dbReference type="GO" id="GO:0003700">
    <property type="term" value="F:DNA-binding transcription factor activity"/>
    <property type="evidence" value="ECO:0007669"/>
    <property type="project" value="TreeGrafter"/>
</dbReference>
<dbReference type="InterPro" id="IPR050707">
    <property type="entry name" value="HTH_MetabolicPath_Reg"/>
</dbReference>
<dbReference type="InterPro" id="IPR005471">
    <property type="entry name" value="Tscrpt_reg_IclR_N"/>
</dbReference>
<protein>
    <submittedName>
        <fullName evidence="7">DNA-binding IclR family transcriptional regulator</fullName>
    </submittedName>
</protein>
<dbReference type="PROSITE" id="PS51078">
    <property type="entry name" value="ICLR_ED"/>
    <property type="match status" value="1"/>
</dbReference>
<dbReference type="Pfam" id="PF01614">
    <property type="entry name" value="IclR_C"/>
    <property type="match status" value="1"/>
</dbReference>
<name>A0A841JCP1_9SPHN</name>
<evidence type="ECO:0000313" key="8">
    <source>
        <dbReference type="Proteomes" id="UP000552700"/>
    </source>
</evidence>
<sequence>MVSNEKSVKRRGIQSVGVGLRVLSALASQKGAANLSSIAQAAALSASQTHRYLSSLMEAEMVKQEQRSGLYDLDAGAIRLGLAALSRIDIFAMADDVFAQFAKDSGRTCLVAIWGDAGPTIIRWFDGTPPVITSLAIGSVLPPLRSATGRVFCAFGDPALIERIGKTVMRAEKRAIGDANAILDDVRASGLAMVKGDLIPGLRAVAAPVFDLQGRLVLVASALAYEGMLAPDDNAIAPQLLASCKQLTEALGGKWPLESASGSPSRRRGGAKESHTD</sequence>
<evidence type="ECO:0000256" key="2">
    <source>
        <dbReference type="ARBA" id="ARBA00023125"/>
    </source>
</evidence>
<dbReference type="SMART" id="SM00346">
    <property type="entry name" value="HTH_ICLR"/>
    <property type="match status" value="1"/>
</dbReference>
<dbReference type="SUPFAM" id="SSF46785">
    <property type="entry name" value="Winged helix' DNA-binding domain"/>
    <property type="match status" value="1"/>
</dbReference>
<dbReference type="SUPFAM" id="SSF55781">
    <property type="entry name" value="GAF domain-like"/>
    <property type="match status" value="1"/>
</dbReference>
<reference evidence="7 8" key="1">
    <citation type="submission" date="2020-08" db="EMBL/GenBank/DDBJ databases">
        <title>Genomic Encyclopedia of Type Strains, Phase IV (KMG-IV): sequencing the most valuable type-strain genomes for metagenomic binning, comparative biology and taxonomic classification.</title>
        <authorList>
            <person name="Goeker M."/>
        </authorList>
    </citation>
    <scope>NUCLEOTIDE SEQUENCE [LARGE SCALE GENOMIC DNA]</scope>
    <source>
        <strain evidence="7 8">DSM 102255</strain>
    </source>
</reference>
<dbReference type="Gene3D" id="3.30.450.40">
    <property type="match status" value="1"/>
</dbReference>
<evidence type="ECO:0000256" key="1">
    <source>
        <dbReference type="ARBA" id="ARBA00023015"/>
    </source>
</evidence>
<comment type="caution">
    <text evidence="7">The sequence shown here is derived from an EMBL/GenBank/DDBJ whole genome shotgun (WGS) entry which is preliminary data.</text>
</comment>
<dbReference type="Proteomes" id="UP000552700">
    <property type="component" value="Unassembled WGS sequence"/>
</dbReference>
<gene>
    <name evidence="7" type="ORF">FHS92_003637</name>
</gene>
<dbReference type="GO" id="GO:0045892">
    <property type="term" value="P:negative regulation of DNA-templated transcription"/>
    <property type="evidence" value="ECO:0007669"/>
    <property type="project" value="TreeGrafter"/>
</dbReference>
<dbReference type="InterPro" id="IPR036390">
    <property type="entry name" value="WH_DNA-bd_sf"/>
</dbReference>
<feature type="region of interest" description="Disordered" evidence="4">
    <location>
        <begin position="254"/>
        <end position="277"/>
    </location>
</feature>
<dbReference type="PROSITE" id="PS51077">
    <property type="entry name" value="HTH_ICLR"/>
    <property type="match status" value="1"/>
</dbReference>
<dbReference type="RefSeq" id="WP_161786575.1">
    <property type="nucleotide sequence ID" value="NZ_JACIJP010000021.1"/>
</dbReference>
<dbReference type="PANTHER" id="PTHR30136">
    <property type="entry name" value="HELIX-TURN-HELIX TRANSCRIPTIONAL REGULATOR, ICLR FAMILY"/>
    <property type="match status" value="1"/>
</dbReference>
<evidence type="ECO:0000313" key="7">
    <source>
        <dbReference type="EMBL" id="MBB6125871.1"/>
    </source>
</evidence>
<evidence type="ECO:0000256" key="4">
    <source>
        <dbReference type="SAM" id="MobiDB-lite"/>
    </source>
</evidence>
<organism evidence="7 8">
    <name type="scientific">Sphingobium subterraneum</name>
    <dbReference type="NCBI Taxonomy" id="627688"/>
    <lineage>
        <taxon>Bacteria</taxon>
        <taxon>Pseudomonadati</taxon>
        <taxon>Pseudomonadota</taxon>
        <taxon>Alphaproteobacteria</taxon>
        <taxon>Sphingomonadales</taxon>
        <taxon>Sphingomonadaceae</taxon>
        <taxon>Sphingobium</taxon>
    </lineage>
</organism>
<dbReference type="InterPro" id="IPR014757">
    <property type="entry name" value="Tscrpt_reg_IclR_C"/>
</dbReference>
<feature type="domain" description="HTH iclR-type" evidence="5">
    <location>
        <begin position="13"/>
        <end position="75"/>
    </location>
</feature>
<dbReference type="InterPro" id="IPR029016">
    <property type="entry name" value="GAF-like_dom_sf"/>
</dbReference>
<dbReference type="InterPro" id="IPR036388">
    <property type="entry name" value="WH-like_DNA-bd_sf"/>
</dbReference>
<dbReference type="AlphaFoldDB" id="A0A841JCP1"/>
<feature type="domain" description="IclR-ED" evidence="6">
    <location>
        <begin position="76"/>
        <end position="253"/>
    </location>
</feature>
<keyword evidence="1" id="KW-0805">Transcription regulation</keyword>
<dbReference type="PANTHER" id="PTHR30136:SF8">
    <property type="entry name" value="TRANSCRIPTIONAL REGULATORY PROTEIN"/>
    <property type="match status" value="1"/>
</dbReference>
<dbReference type="EMBL" id="JACIJP010000021">
    <property type="protein sequence ID" value="MBB6125871.1"/>
    <property type="molecule type" value="Genomic_DNA"/>
</dbReference>
<dbReference type="Gene3D" id="1.10.10.10">
    <property type="entry name" value="Winged helix-like DNA-binding domain superfamily/Winged helix DNA-binding domain"/>
    <property type="match status" value="1"/>
</dbReference>
<dbReference type="Pfam" id="PF09339">
    <property type="entry name" value="HTH_IclR"/>
    <property type="match status" value="1"/>
</dbReference>
<keyword evidence="8" id="KW-1185">Reference proteome</keyword>
<keyword evidence="3" id="KW-0804">Transcription</keyword>